<evidence type="ECO:0000313" key="3">
    <source>
        <dbReference type="EMBL" id="OGI52259.1"/>
    </source>
</evidence>
<dbReference type="PANTHER" id="PTHR42901:SF1">
    <property type="entry name" value="ALCOHOL DEHYDROGENASE"/>
    <property type="match status" value="1"/>
</dbReference>
<dbReference type="Pfam" id="PF00106">
    <property type="entry name" value="adh_short"/>
    <property type="match status" value="1"/>
</dbReference>
<dbReference type="AlphaFoldDB" id="A0A1F6U4M6"/>
<dbReference type="EMBL" id="MFTA01000034">
    <property type="protein sequence ID" value="OGI52259.1"/>
    <property type="molecule type" value="Genomic_DNA"/>
</dbReference>
<reference evidence="3 4" key="1">
    <citation type="journal article" date="2016" name="Nat. Commun.">
        <title>Thousands of microbial genomes shed light on interconnected biogeochemical processes in an aquifer system.</title>
        <authorList>
            <person name="Anantharaman K."/>
            <person name="Brown C.T."/>
            <person name="Hug L.A."/>
            <person name="Sharon I."/>
            <person name="Castelle C.J."/>
            <person name="Probst A.J."/>
            <person name="Thomas B.C."/>
            <person name="Singh A."/>
            <person name="Wilkins M.J."/>
            <person name="Karaoz U."/>
            <person name="Brodie E.L."/>
            <person name="Williams K.H."/>
            <person name="Hubbard S.S."/>
            <person name="Banfield J.F."/>
        </authorList>
    </citation>
    <scope>NUCLEOTIDE SEQUENCE [LARGE SCALE GENOMIC DNA]</scope>
</reference>
<dbReference type="PRINTS" id="PR00081">
    <property type="entry name" value="GDHRDH"/>
</dbReference>
<dbReference type="InterPro" id="IPR036291">
    <property type="entry name" value="NAD(P)-bd_dom_sf"/>
</dbReference>
<dbReference type="Gene3D" id="3.40.50.720">
    <property type="entry name" value="NAD(P)-binding Rossmann-like Domain"/>
    <property type="match status" value="1"/>
</dbReference>
<organism evidence="3 4">
    <name type="scientific">Candidatus Muproteobacteria bacterium RIFCSPHIGHO2_02_FULL_65_16</name>
    <dbReference type="NCBI Taxonomy" id="1817766"/>
    <lineage>
        <taxon>Bacteria</taxon>
        <taxon>Pseudomonadati</taxon>
        <taxon>Pseudomonadota</taxon>
        <taxon>Candidatus Muproteobacteria</taxon>
    </lineage>
</organism>
<accession>A0A1F6U4M6</accession>
<evidence type="ECO:0000313" key="4">
    <source>
        <dbReference type="Proteomes" id="UP000179362"/>
    </source>
</evidence>
<dbReference type="PANTHER" id="PTHR42901">
    <property type="entry name" value="ALCOHOL DEHYDROGENASE"/>
    <property type="match status" value="1"/>
</dbReference>
<dbReference type="InterPro" id="IPR002347">
    <property type="entry name" value="SDR_fam"/>
</dbReference>
<sequence length="248" mass="26198">MKNYIPRKDLLAGRIVLVTGAGAGIGRAAALGFAAHGASLILLGRTAVKLEAVYDAIEASGAPKPALIPLDLATAGPDACDQVARVIEQEFGRLDGLLHNAAELGTLTPLEHYNDATWDRVMQVNVRAAFLLTRACLPLLKKSADASVIFTSADVGRQGRAYWGAYGASCHAIEGMMEILADELAANTNVRVNSIDPGPVRTSMRARAYPGENSAHLPRPEDILAAYLYLMGPDSRGVTGQALAAQPR</sequence>
<gene>
    <name evidence="3" type="ORF">A3B81_02460</name>
</gene>
<protein>
    <submittedName>
        <fullName evidence="3">YciK family oxidoreductase</fullName>
    </submittedName>
</protein>
<comment type="similarity">
    <text evidence="1">Belongs to the short-chain dehydrogenases/reductases (SDR) family.</text>
</comment>
<dbReference type="SUPFAM" id="SSF51735">
    <property type="entry name" value="NAD(P)-binding Rossmann-fold domains"/>
    <property type="match status" value="1"/>
</dbReference>
<comment type="caution">
    <text evidence="3">The sequence shown here is derived from an EMBL/GenBank/DDBJ whole genome shotgun (WGS) entry which is preliminary data.</text>
</comment>
<evidence type="ECO:0000256" key="1">
    <source>
        <dbReference type="ARBA" id="ARBA00006484"/>
    </source>
</evidence>
<evidence type="ECO:0000256" key="2">
    <source>
        <dbReference type="ARBA" id="ARBA00023002"/>
    </source>
</evidence>
<proteinExistence type="inferred from homology"/>
<dbReference type="NCBIfam" id="NF006509">
    <property type="entry name" value="PRK08945.1"/>
    <property type="match status" value="1"/>
</dbReference>
<dbReference type="Proteomes" id="UP000179362">
    <property type="component" value="Unassembled WGS sequence"/>
</dbReference>
<keyword evidence="2" id="KW-0560">Oxidoreductase</keyword>
<dbReference type="GO" id="GO:0016491">
    <property type="term" value="F:oxidoreductase activity"/>
    <property type="evidence" value="ECO:0007669"/>
    <property type="project" value="UniProtKB-KW"/>
</dbReference>
<name>A0A1F6U4M6_9PROT</name>